<protein>
    <submittedName>
        <fullName evidence="1">Uncharacterized protein</fullName>
    </submittedName>
</protein>
<reference evidence="1" key="1">
    <citation type="journal article" date="2015" name="Nature">
        <title>Complex archaea that bridge the gap between prokaryotes and eukaryotes.</title>
        <authorList>
            <person name="Spang A."/>
            <person name="Saw J.H."/>
            <person name="Jorgensen S.L."/>
            <person name="Zaremba-Niedzwiedzka K."/>
            <person name="Martijn J."/>
            <person name="Lind A.E."/>
            <person name="van Eijk R."/>
            <person name="Schleper C."/>
            <person name="Guy L."/>
            <person name="Ettema T.J."/>
        </authorList>
    </citation>
    <scope>NUCLEOTIDE SEQUENCE</scope>
</reference>
<proteinExistence type="predicted"/>
<organism evidence="1">
    <name type="scientific">marine sediment metagenome</name>
    <dbReference type="NCBI Taxonomy" id="412755"/>
    <lineage>
        <taxon>unclassified sequences</taxon>
        <taxon>metagenomes</taxon>
        <taxon>ecological metagenomes</taxon>
    </lineage>
</organism>
<accession>A0A0F9AD43</accession>
<name>A0A0F9AD43_9ZZZZ</name>
<feature type="non-terminal residue" evidence="1">
    <location>
        <position position="39"/>
    </location>
</feature>
<comment type="caution">
    <text evidence="1">The sequence shown here is derived from an EMBL/GenBank/DDBJ whole genome shotgun (WGS) entry which is preliminary data.</text>
</comment>
<sequence>MGRDGCLTPFYQLFIESQKDLTEEKKLLDSGLLFEDSFS</sequence>
<dbReference type="AlphaFoldDB" id="A0A0F9AD43"/>
<dbReference type="EMBL" id="LAZR01058320">
    <property type="protein sequence ID" value="KKK70141.1"/>
    <property type="molecule type" value="Genomic_DNA"/>
</dbReference>
<gene>
    <name evidence="1" type="ORF">LCGC14_2926950</name>
</gene>
<evidence type="ECO:0000313" key="1">
    <source>
        <dbReference type="EMBL" id="KKK70141.1"/>
    </source>
</evidence>